<proteinExistence type="predicted"/>
<evidence type="ECO:0000313" key="1">
    <source>
        <dbReference type="EMBL" id="EBT4836147.1"/>
    </source>
</evidence>
<name>A0A5V2HGR4_SALER</name>
<comment type="caution">
    <text evidence="1">The sequence shown here is derived from an EMBL/GenBank/DDBJ whole genome shotgun (WGS) entry which is preliminary data.</text>
</comment>
<reference evidence="1" key="1">
    <citation type="submission" date="2018-07" db="EMBL/GenBank/DDBJ databases">
        <authorList>
            <consortium name="PulseNet: The National Subtyping Network for Foodborne Disease Surveillance"/>
            <person name="Tarr C.L."/>
            <person name="Trees E."/>
            <person name="Katz L.S."/>
            <person name="Carleton-Romer H.A."/>
            <person name="Stroika S."/>
            <person name="Kucerova Z."/>
            <person name="Roache K.F."/>
            <person name="Sabol A.L."/>
            <person name="Besser J."/>
            <person name="Gerner-Smidt P."/>
        </authorList>
    </citation>
    <scope>NUCLEOTIDE SEQUENCE</scope>
    <source>
        <strain evidence="1">PNUSAS019018</strain>
    </source>
</reference>
<protein>
    <submittedName>
        <fullName evidence="1">Uncharacterized protein</fullName>
    </submittedName>
</protein>
<organism evidence="1">
    <name type="scientific">Salmonella enterica</name>
    <name type="common">Salmonella choleraesuis</name>
    <dbReference type="NCBI Taxonomy" id="28901"/>
    <lineage>
        <taxon>Bacteria</taxon>
        <taxon>Pseudomonadati</taxon>
        <taxon>Pseudomonadota</taxon>
        <taxon>Gammaproteobacteria</taxon>
        <taxon>Enterobacterales</taxon>
        <taxon>Enterobacteriaceae</taxon>
        <taxon>Salmonella</taxon>
    </lineage>
</organism>
<sequence length="76" mass="8514">MFFFNYFMVITGEYTVKGEQWIVHLAVIVRKKKTGFCRSEVGYVAAGSSHFGSQSPLLSSLSVRLVCVPCLVCRFS</sequence>
<dbReference type="EMBL" id="AAGYXI010000017">
    <property type="protein sequence ID" value="EBT4836147.1"/>
    <property type="molecule type" value="Genomic_DNA"/>
</dbReference>
<gene>
    <name evidence="1" type="ORF">CK682_22285</name>
</gene>
<accession>A0A5V2HGR4</accession>
<dbReference type="AlphaFoldDB" id="A0A5V2HGR4"/>